<gene>
    <name evidence="2" type="ORF">METZ01_LOCUS81385</name>
</gene>
<accession>A0A381ULC0</accession>
<evidence type="ECO:0000313" key="2">
    <source>
        <dbReference type="EMBL" id="SVA28531.1"/>
    </source>
</evidence>
<reference evidence="2" key="1">
    <citation type="submission" date="2018-05" db="EMBL/GenBank/DDBJ databases">
        <authorList>
            <person name="Lanie J.A."/>
            <person name="Ng W.-L."/>
            <person name="Kazmierczak K.M."/>
            <person name="Andrzejewski T.M."/>
            <person name="Davidsen T.M."/>
            <person name="Wayne K.J."/>
            <person name="Tettelin H."/>
            <person name="Glass J.I."/>
            <person name="Rusch D."/>
            <person name="Podicherti R."/>
            <person name="Tsui H.-C.T."/>
            <person name="Winkler M.E."/>
        </authorList>
    </citation>
    <scope>NUCLEOTIDE SEQUENCE</scope>
</reference>
<dbReference type="PANTHER" id="PTHR43615">
    <property type="entry name" value="PHOSPHOENOLPYRUVATE SYNTHASE-RELATED"/>
    <property type="match status" value="1"/>
</dbReference>
<evidence type="ECO:0000259" key="1">
    <source>
        <dbReference type="Pfam" id="PF00391"/>
    </source>
</evidence>
<name>A0A381ULC0_9ZZZZ</name>
<organism evidence="2">
    <name type="scientific">marine metagenome</name>
    <dbReference type="NCBI Taxonomy" id="408172"/>
    <lineage>
        <taxon>unclassified sequences</taxon>
        <taxon>metagenomes</taxon>
        <taxon>ecological metagenomes</taxon>
    </lineage>
</organism>
<dbReference type="Gene3D" id="3.50.30.10">
    <property type="entry name" value="Phosphohistidine domain"/>
    <property type="match status" value="1"/>
</dbReference>
<dbReference type="InterPro" id="IPR036637">
    <property type="entry name" value="Phosphohistidine_dom_sf"/>
</dbReference>
<dbReference type="Pfam" id="PF00391">
    <property type="entry name" value="PEP-utilizers"/>
    <property type="match status" value="1"/>
</dbReference>
<protein>
    <recommendedName>
        <fullName evidence="1">PEP-utilising enzyme mobile domain-containing protein</fullName>
    </recommendedName>
</protein>
<dbReference type="InterPro" id="IPR008279">
    <property type="entry name" value="PEP-util_enz_mobile_dom"/>
</dbReference>
<feature type="domain" description="PEP-utilising enzyme mobile" evidence="1">
    <location>
        <begin position="556"/>
        <end position="626"/>
    </location>
</feature>
<dbReference type="EMBL" id="UINC01006600">
    <property type="protein sequence ID" value="SVA28531.1"/>
    <property type="molecule type" value="Genomic_DNA"/>
</dbReference>
<dbReference type="SUPFAM" id="SSF52009">
    <property type="entry name" value="Phosphohistidine domain"/>
    <property type="match status" value="1"/>
</dbReference>
<dbReference type="PANTHER" id="PTHR43615:SF1">
    <property type="entry name" value="PPDK_N DOMAIN-CONTAINING PROTEIN"/>
    <property type="match status" value="1"/>
</dbReference>
<dbReference type="GO" id="GO:0016772">
    <property type="term" value="F:transferase activity, transferring phosphorus-containing groups"/>
    <property type="evidence" value="ECO:0007669"/>
    <property type="project" value="InterPro"/>
</dbReference>
<dbReference type="InterPro" id="IPR051549">
    <property type="entry name" value="PEP_Utilizing_Enz"/>
</dbReference>
<dbReference type="AlphaFoldDB" id="A0A381ULC0"/>
<feature type="non-terminal residue" evidence="2">
    <location>
        <position position="1"/>
    </location>
</feature>
<proteinExistence type="predicted"/>
<sequence length="633" mass="68514">VWPIARVAGLTVPLETRWLPVAHSLVYRMSWFGVRPQSTDRGVRQNGGRPVAEQYFLGTKTSERYPLWTRANVGEVFPDPVAMSSFDFAFCNADGIRMSELGWRDAYARIGAFTEDEFDPDNTVILGVFGGYAYLNASVMRIFGERAPGLSAAAIDAQFFGAQPGIPDYEPHPDDASPEAEARIGATFGWVLTTDGLPEVLADEEMVDALRADRPDFGAMGDVELLDWAEQILDGHFRHLFSQHLYVTSLATLPAGIVTEVCAALGRPQDALKLLAGLGDVASAAPSLVMWDLGRRVAAGDSLTETFDAGLDGLEGRLRALDDEGARGFLEAFDEFLYAYGCRGPNEWETSCPTWETEPNLALAAIDRMRLSPESADPVGRQAGMAAERERLGAEMVEMLVADPETQGQFGAALGSAGVFMPGRERTKTNCIKLVHEARMAYLEFGRRMVEKGVFPKVTSFAMVTFAEGRELLDDPTGWREVIEERQAVFDEVRELQEPFVVVGDPPPLSTWPRRDAIQVDPLGVGESIQGLPGCPGVSQGRARVILDSHDPTDLEPGDVLVAPLTDPSWTPLFVPAAGVVVDVGAPLSHAIIVSRELGIPCVVSATDATKRIPDGALVEVNGETGVVTVLEA</sequence>